<evidence type="ECO:0000256" key="3">
    <source>
        <dbReference type="ARBA" id="ARBA00022692"/>
    </source>
</evidence>
<comment type="subcellular location">
    <subcellularLocation>
        <location evidence="1">Membrane</location>
        <topology evidence="1">Multi-pass membrane protein</topology>
    </subcellularLocation>
</comment>
<evidence type="ECO:0000256" key="4">
    <source>
        <dbReference type="ARBA" id="ARBA00022989"/>
    </source>
</evidence>
<dbReference type="Pfam" id="PF07690">
    <property type="entry name" value="MFS_1"/>
    <property type="match status" value="1"/>
</dbReference>
<comment type="similarity">
    <text evidence="6">Belongs to the major facilitator superfamily. Allantoate permease family.</text>
</comment>
<organism evidence="9 10">
    <name type="scientific">Papiliotrema laurentii</name>
    <name type="common">Cryptococcus laurentii</name>
    <dbReference type="NCBI Taxonomy" id="5418"/>
    <lineage>
        <taxon>Eukaryota</taxon>
        <taxon>Fungi</taxon>
        <taxon>Dikarya</taxon>
        <taxon>Basidiomycota</taxon>
        <taxon>Agaricomycotina</taxon>
        <taxon>Tremellomycetes</taxon>
        <taxon>Tremellales</taxon>
        <taxon>Rhynchogastremaceae</taxon>
        <taxon>Papiliotrema</taxon>
    </lineage>
</organism>
<name>A0AAD9FQW7_PAPLA</name>
<feature type="transmembrane region" description="Helical" evidence="7">
    <location>
        <begin position="65"/>
        <end position="85"/>
    </location>
</feature>
<accession>A0AAD9FQW7</accession>
<keyword evidence="3 7" id="KW-0812">Transmembrane</keyword>
<protein>
    <submittedName>
        <fullName evidence="9">Major facilitator superfamily domain-containing protein</fullName>
    </submittedName>
</protein>
<evidence type="ECO:0000256" key="7">
    <source>
        <dbReference type="SAM" id="Phobius"/>
    </source>
</evidence>
<dbReference type="Proteomes" id="UP001182556">
    <property type="component" value="Unassembled WGS sequence"/>
</dbReference>
<evidence type="ECO:0000256" key="1">
    <source>
        <dbReference type="ARBA" id="ARBA00004141"/>
    </source>
</evidence>
<dbReference type="InterPro" id="IPR020846">
    <property type="entry name" value="MFS_dom"/>
</dbReference>
<feature type="transmembrane region" description="Helical" evidence="7">
    <location>
        <begin position="191"/>
        <end position="213"/>
    </location>
</feature>
<feature type="transmembrane region" description="Helical" evidence="7">
    <location>
        <begin position="425"/>
        <end position="443"/>
    </location>
</feature>
<dbReference type="PANTHER" id="PTHR43791">
    <property type="entry name" value="PERMEASE-RELATED"/>
    <property type="match status" value="1"/>
</dbReference>
<dbReference type="SUPFAM" id="SSF103473">
    <property type="entry name" value="MFS general substrate transporter"/>
    <property type="match status" value="1"/>
</dbReference>
<keyword evidence="5 7" id="KW-0472">Membrane</keyword>
<dbReference type="EMBL" id="JAODAN010000005">
    <property type="protein sequence ID" value="KAK1924538.1"/>
    <property type="molecule type" value="Genomic_DNA"/>
</dbReference>
<reference evidence="9" key="1">
    <citation type="submission" date="2023-02" db="EMBL/GenBank/DDBJ databases">
        <title>Identification and recombinant expression of a fungal hydrolase from Papiliotrema laurentii that hydrolyzes apple cutin and clears colloidal polyester polyurethane.</title>
        <authorList>
            <consortium name="DOE Joint Genome Institute"/>
            <person name="Roman V.A."/>
            <person name="Bojanowski C."/>
            <person name="Crable B.R."/>
            <person name="Wagner D.N."/>
            <person name="Hung C.S."/>
            <person name="Nadeau L.J."/>
            <person name="Schratz L."/>
            <person name="Haridas S."/>
            <person name="Pangilinan J."/>
            <person name="Lipzen A."/>
            <person name="Na H."/>
            <person name="Yan M."/>
            <person name="Ng V."/>
            <person name="Grigoriev I.V."/>
            <person name="Spatafora J.W."/>
            <person name="Barlow D."/>
            <person name="Biffinger J."/>
            <person name="Kelley-Loughnane N."/>
            <person name="Varaljay V.A."/>
            <person name="Crookes-Goodson W.J."/>
        </authorList>
    </citation>
    <scope>NUCLEOTIDE SEQUENCE</scope>
    <source>
        <strain evidence="9">5307AH</strain>
    </source>
</reference>
<gene>
    <name evidence="9" type="ORF">DB88DRAFT_546500</name>
</gene>
<dbReference type="FunFam" id="1.20.1250.20:FF:000065">
    <property type="entry name" value="Putative MFS pantothenate transporter"/>
    <property type="match status" value="1"/>
</dbReference>
<sequence>MSWKRDLHIAVWGERADTAIERKLIGLDFFILTYCCISFFFNYLDRAALANAYVSGLKEDLDFQGAQYNVVVTCLTVGYIVGGPIHGLVIQRISPRVWFSAMCLLWAGLTMVCAAANSYKHLCVIRFFQGMAEASTYSGAQYIIGSWYKPQEIGKRTGLFAASGMAGTMFAGLMMTAIYKTVDGHLGLAGWRWLFIILGLITLPIAVFGFLFFPDLPQTTRAKWLNAEERALAISRLPPRQPDAAGRKLGWSLIRRVLLSPPFWIFTMLWVIGGALESFSIQSCMLLFMKAVKKYSVTQNNTYPLGITAIGIVSTLVTAVLIDLTGRHMPWGFAACGFQIVATILLLIWSLPNGAKLVAYYIAGTAYMIQPVCFTWANKTLAKTGDEAMRALTLYAMNSGSSTLFAFWGIILYPASDAPQFRKGTIAMFGVIGVLAIWLMITWRMEIVINRRYTEALERDHEEANRERDAESVDEKKAVAVDRVVQAYELEQQKGRTAVA</sequence>
<dbReference type="PROSITE" id="PS50850">
    <property type="entry name" value="MFS"/>
    <property type="match status" value="1"/>
</dbReference>
<feature type="transmembrane region" description="Helical" evidence="7">
    <location>
        <begin position="389"/>
        <end position="413"/>
    </location>
</feature>
<dbReference type="InterPro" id="IPR036259">
    <property type="entry name" value="MFS_trans_sf"/>
</dbReference>
<evidence type="ECO:0000256" key="2">
    <source>
        <dbReference type="ARBA" id="ARBA00022448"/>
    </source>
</evidence>
<evidence type="ECO:0000313" key="9">
    <source>
        <dbReference type="EMBL" id="KAK1924538.1"/>
    </source>
</evidence>
<dbReference type="AlphaFoldDB" id="A0AAD9FQW7"/>
<feature type="transmembrane region" description="Helical" evidence="7">
    <location>
        <begin position="263"/>
        <end position="288"/>
    </location>
</feature>
<feature type="transmembrane region" description="Helical" evidence="7">
    <location>
        <begin position="357"/>
        <end position="377"/>
    </location>
</feature>
<keyword evidence="4 7" id="KW-1133">Transmembrane helix</keyword>
<keyword evidence="2" id="KW-0813">Transport</keyword>
<feature type="transmembrane region" description="Helical" evidence="7">
    <location>
        <begin position="24"/>
        <end position="44"/>
    </location>
</feature>
<evidence type="ECO:0000256" key="6">
    <source>
        <dbReference type="ARBA" id="ARBA00037968"/>
    </source>
</evidence>
<dbReference type="GO" id="GO:0015233">
    <property type="term" value="F:pantothenate transmembrane transporter activity"/>
    <property type="evidence" value="ECO:0007669"/>
    <property type="project" value="TreeGrafter"/>
</dbReference>
<feature type="transmembrane region" description="Helical" evidence="7">
    <location>
        <begin position="97"/>
        <end position="119"/>
    </location>
</feature>
<evidence type="ECO:0000259" key="8">
    <source>
        <dbReference type="PROSITE" id="PS50850"/>
    </source>
</evidence>
<feature type="domain" description="Major facilitator superfamily (MFS) profile" evidence="8">
    <location>
        <begin position="31"/>
        <end position="448"/>
    </location>
</feature>
<dbReference type="GO" id="GO:0098717">
    <property type="term" value="P:pantothenate import across plasma membrane"/>
    <property type="evidence" value="ECO:0007669"/>
    <property type="project" value="TreeGrafter"/>
</dbReference>
<dbReference type="Gene3D" id="1.20.1250.20">
    <property type="entry name" value="MFS general substrate transporter like domains"/>
    <property type="match status" value="1"/>
</dbReference>
<feature type="transmembrane region" description="Helical" evidence="7">
    <location>
        <begin position="159"/>
        <end position="179"/>
    </location>
</feature>
<evidence type="ECO:0000256" key="5">
    <source>
        <dbReference type="ARBA" id="ARBA00023136"/>
    </source>
</evidence>
<dbReference type="InterPro" id="IPR011701">
    <property type="entry name" value="MFS"/>
</dbReference>
<feature type="transmembrane region" description="Helical" evidence="7">
    <location>
        <begin position="331"/>
        <end position="351"/>
    </location>
</feature>
<comment type="caution">
    <text evidence="9">The sequence shown here is derived from an EMBL/GenBank/DDBJ whole genome shotgun (WGS) entry which is preliminary data.</text>
</comment>
<dbReference type="GO" id="GO:0005886">
    <property type="term" value="C:plasma membrane"/>
    <property type="evidence" value="ECO:0007669"/>
    <property type="project" value="TreeGrafter"/>
</dbReference>
<keyword evidence="10" id="KW-1185">Reference proteome</keyword>
<evidence type="ECO:0000313" key="10">
    <source>
        <dbReference type="Proteomes" id="UP001182556"/>
    </source>
</evidence>
<feature type="transmembrane region" description="Helical" evidence="7">
    <location>
        <begin position="303"/>
        <end position="324"/>
    </location>
</feature>
<dbReference type="PANTHER" id="PTHR43791:SF4">
    <property type="entry name" value="PANTOTHENATE TRANSPORTER FEN2"/>
    <property type="match status" value="1"/>
</dbReference>
<proteinExistence type="inferred from homology"/>